<dbReference type="Pfam" id="PF00179">
    <property type="entry name" value="UQ_con"/>
    <property type="match status" value="2"/>
</dbReference>
<dbReference type="InterPro" id="IPR000608">
    <property type="entry name" value="UBC"/>
</dbReference>
<evidence type="ECO:0000313" key="5">
    <source>
        <dbReference type="EnsemblMetazoa" id="GPPI017511-PA"/>
    </source>
</evidence>
<feature type="compositionally biased region" description="Polar residues" evidence="3">
    <location>
        <begin position="1378"/>
        <end position="1387"/>
    </location>
</feature>
<feature type="compositionally biased region" description="Acidic residues" evidence="3">
    <location>
        <begin position="768"/>
        <end position="779"/>
    </location>
</feature>
<evidence type="ECO:0000259" key="4">
    <source>
        <dbReference type="PROSITE" id="PS50127"/>
    </source>
</evidence>
<dbReference type="InterPro" id="IPR057734">
    <property type="entry name" value="UBE2O-like_SH3-C"/>
</dbReference>
<feature type="region of interest" description="Disordered" evidence="3">
    <location>
        <begin position="512"/>
        <end position="531"/>
    </location>
</feature>
<dbReference type="PROSITE" id="PS50127">
    <property type="entry name" value="UBC_2"/>
    <property type="match status" value="2"/>
</dbReference>
<evidence type="ECO:0000256" key="3">
    <source>
        <dbReference type="SAM" id="MobiDB-lite"/>
    </source>
</evidence>
<feature type="compositionally biased region" description="Basic and acidic residues" evidence="3">
    <location>
        <begin position="470"/>
        <end position="488"/>
    </location>
</feature>
<dbReference type="InterPro" id="IPR016135">
    <property type="entry name" value="UBQ-conjugating_enzyme/RWD"/>
</dbReference>
<feature type="compositionally biased region" description="Low complexity" evidence="3">
    <location>
        <begin position="1893"/>
        <end position="1913"/>
    </location>
</feature>
<dbReference type="SMART" id="SM00212">
    <property type="entry name" value="UBCc"/>
    <property type="match status" value="2"/>
</dbReference>
<feature type="compositionally biased region" description="Low complexity" evidence="3">
    <location>
        <begin position="16"/>
        <end position="25"/>
    </location>
</feature>
<feature type="region of interest" description="Disordered" evidence="3">
    <location>
        <begin position="2320"/>
        <end position="2349"/>
    </location>
</feature>
<feature type="region of interest" description="Disordered" evidence="3">
    <location>
        <begin position="1822"/>
        <end position="1841"/>
    </location>
</feature>
<dbReference type="FunFam" id="3.10.110.10:FF:000136">
    <property type="entry name" value="Predicted protein"/>
    <property type="match status" value="1"/>
</dbReference>
<dbReference type="VEuPathDB" id="VectorBase:GPPI017511"/>
<feature type="region of interest" description="Disordered" evidence="3">
    <location>
        <begin position="1889"/>
        <end position="1924"/>
    </location>
</feature>
<feature type="compositionally biased region" description="Basic and acidic residues" evidence="3">
    <location>
        <begin position="975"/>
        <end position="990"/>
    </location>
</feature>
<dbReference type="InterPro" id="IPR057735">
    <property type="entry name" value="UBE2O-like_tSH3-B"/>
</dbReference>
<feature type="region of interest" description="Disordered" evidence="3">
    <location>
        <begin position="1864"/>
        <end position="1883"/>
    </location>
</feature>
<protein>
    <recommendedName>
        <fullName evidence="4">UBC core domain-containing protein</fullName>
    </recommendedName>
</protein>
<evidence type="ECO:0000256" key="2">
    <source>
        <dbReference type="ARBA" id="ARBA00022786"/>
    </source>
</evidence>
<feature type="region of interest" description="Disordered" evidence="3">
    <location>
        <begin position="764"/>
        <end position="788"/>
    </location>
</feature>
<keyword evidence="6" id="KW-1185">Reference proteome</keyword>
<feature type="domain" description="UBC core" evidence="4">
    <location>
        <begin position="1220"/>
        <end position="1378"/>
    </location>
</feature>
<feature type="region of interest" description="Disordered" evidence="3">
    <location>
        <begin position="376"/>
        <end position="412"/>
    </location>
</feature>
<feature type="region of interest" description="Disordered" evidence="3">
    <location>
        <begin position="1728"/>
        <end position="1764"/>
    </location>
</feature>
<dbReference type="EMBL" id="JXJN01007813">
    <property type="status" value="NOT_ANNOTATED_CDS"/>
    <property type="molecule type" value="Genomic_DNA"/>
</dbReference>
<reference evidence="5" key="2">
    <citation type="submission" date="2020-05" db="UniProtKB">
        <authorList>
            <consortium name="EnsemblMetazoa"/>
        </authorList>
    </citation>
    <scope>IDENTIFICATION</scope>
    <source>
        <strain evidence="5">IAEA</strain>
    </source>
</reference>
<keyword evidence="1" id="KW-0808">Transferase</keyword>
<accession>A0A1B0B3E5</accession>
<feature type="compositionally biased region" description="Polar residues" evidence="3">
    <location>
        <begin position="386"/>
        <end position="407"/>
    </location>
</feature>
<dbReference type="EnsemblMetazoa" id="GPPI017511-RA">
    <property type="protein sequence ID" value="GPPI017511-PA"/>
    <property type="gene ID" value="GPPI017511"/>
</dbReference>
<organism evidence="5 6">
    <name type="scientific">Glossina palpalis gambiensis</name>
    <dbReference type="NCBI Taxonomy" id="67801"/>
    <lineage>
        <taxon>Eukaryota</taxon>
        <taxon>Metazoa</taxon>
        <taxon>Ecdysozoa</taxon>
        <taxon>Arthropoda</taxon>
        <taxon>Hexapoda</taxon>
        <taxon>Insecta</taxon>
        <taxon>Pterygota</taxon>
        <taxon>Neoptera</taxon>
        <taxon>Endopterygota</taxon>
        <taxon>Diptera</taxon>
        <taxon>Brachycera</taxon>
        <taxon>Muscomorpha</taxon>
        <taxon>Hippoboscoidea</taxon>
        <taxon>Glossinidae</taxon>
        <taxon>Glossina</taxon>
    </lineage>
</organism>
<feature type="compositionally biased region" description="Acidic residues" evidence="3">
    <location>
        <begin position="2120"/>
        <end position="2131"/>
    </location>
</feature>
<feature type="region of interest" description="Disordered" evidence="3">
    <location>
        <begin position="470"/>
        <end position="489"/>
    </location>
</feature>
<feature type="compositionally biased region" description="Low complexity" evidence="3">
    <location>
        <begin position="1368"/>
        <end position="1377"/>
    </location>
</feature>
<feature type="region of interest" description="Disordered" evidence="3">
    <location>
        <begin position="968"/>
        <end position="997"/>
    </location>
</feature>
<feature type="region of interest" description="Disordered" evidence="3">
    <location>
        <begin position="537"/>
        <end position="572"/>
    </location>
</feature>
<dbReference type="Pfam" id="PF23044">
    <property type="entry name" value="SH3-C_UBE2O"/>
    <property type="match status" value="2"/>
</dbReference>
<feature type="compositionally biased region" description="Low complexity" evidence="3">
    <location>
        <begin position="541"/>
        <end position="561"/>
    </location>
</feature>
<dbReference type="PANTHER" id="PTHR46116">
    <property type="entry name" value="(E3-INDEPENDENT) E2 UBIQUITIN-CONJUGATING ENZYME"/>
    <property type="match status" value="1"/>
</dbReference>
<dbReference type="CDD" id="cd23837">
    <property type="entry name" value="UBCc_UBE2O"/>
    <property type="match status" value="2"/>
</dbReference>
<feature type="compositionally biased region" description="Polar residues" evidence="3">
    <location>
        <begin position="26"/>
        <end position="35"/>
    </location>
</feature>
<dbReference type="InterPro" id="IPR057733">
    <property type="entry name" value="UBE2O-like_SH3-B"/>
</dbReference>
<feature type="domain" description="UBC core" evidence="4">
    <location>
        <begin position="2572"/>
        <end position="2732"/>
    </location>
</feature>
<dbReference type="Proteomes" id="UP000092460">
    <property type="component" value="Unassembled WGS sequence"/>
</dbReference>
<feature type="region of interest" description="Disordered" evidence="3">
    <location>
        <begin position="1"/>
        <end position="52"/>
    </location>
</feature>
<evidence type="ECO:0000313" key="6">
    <source>
        <dbReference type="Proteomes" id="UP000092460"/>
    </source>
</evidence>
<evidence type="ECO:0000256" key="1">
    <source>
        <dbReference type="ARBA" id="ARBA00022679"/>
    </source>
</evidence>
<feature type="compositionally biased region" description="Basic and acidic residues" evidence="3">
    <location>
        <begin position="2327"/>
        <end position="2342"/>
    </location>
</feature>
<sequence>METDHVFKESKIVTTNNSSNENGSSDTQPINQTIVDESKGNGASPKKVSNIQGKPVTSANTIVDKQYFYEDEVFRIDKKGRVKFGLVVETSGFYSDEEDEEFEEPLFNGDLRVIWYPDGQDVTVKENSIGLADRTLMPGDIVRRMVPGKFTQRGYCSNIRMWADVKVLGTKYVIKNVDAERLRLISTWQSDSAVCLDSWVGSTKEVEEKAILRTPSGCRVEISSNDFYAFKDVNSRYQRDAYEAQVFYPGNVIVGSLPPLQSIKILTPDIPLHTNKKGKPLSRKFTIESVYTDTVWVHWQCRALSEEADLEQVATMQPTSSISGDNLKRLKRLNLFEACMLQINDRSYLTYFSGDTLIKKSEWYKEQSQKFKTILRQQRNERRSNDAMQSENFATCGHSTTQNTSTPHHYEKSKKKVALYLDSDRSSCKFKKLSSKHKEKVHKKAKVSRDQDENDDDEWISEDEYVLMDKNNRSDESIQKADSSKTKLEQIVTSSFSKSNLWCTKMFNEEAADEPLSRNSPNDEGKTPTDNAQLLSEDSAAKPTSTCSSSSPHNSPKHYSSQQLKKQARKSFRKPFSHETLTEFKPKEGDELVTELLLVYSTATVVWQDGTTEHNIPSTELYPIHHLDTHEFFPGDFVISGKEDANVNYRDYGVIQTVDHIGRIAHVKWFTTYTSTDAPQPTYKGDSEVSVYDLKDHPDFQYRPGTMVIRVANFVGEDAKCTAGQIIDNFVDGRVKVWWVDGHISMCWPQDLFEVGQYDGAAEAWTQDSEDSWETESENSEYGGGGSNNIQMSLAESQILTNIEKARVAISRLEEIFNINPNLQNPEGLIERVRKGGNQKMHERVQDQKNRLFSDVVPPRCSNSIPKQQIQCSAVVAVNHVQKSQLSNQSLEAPSSKEFSPRVIFNISSTQIKNSSHSNAEIVTNSVGPVSKRRPSPSCSVQEPQNNKMEDLAMQECIAGNGKDEAKTDTISACESEKAGNNEEATHEESITASKNNQYNAEKNELLNSVMFNIEKAYEKTTLLTTAIDSSSQDDSGNFSRNENDNGCSLCSLDVTNAETNCSLIKVIENQQSVSNSSIELIEDGAPELVCVRLCSLLKDQMVQFIKLIKEKYFKDDYPTLSNVFNNAVVEIEDVTNEATGQIQEADDKEDFTMALLPAEETTQITPPPKVASNSIIVNLPSETTTSTYTVPSECFQILSVAPKDHKYHLTIFHPNNTQQYYKAVQREHRMLKSSLPPGVWVRGFEDRMDLMSVMIEGPEKTPYEDGIFLFDLQLGSEYPKSPPLCHYISYCSDRLNPNLYEDGKVCVSLLGTWSGRDTETWGSNSTILQVIVSIQGLILVDEPYFNEAGYEKQKDHVFKESKIVTTNNSSNENGSSDTQPKNQTIVDESKGNGASPKKVSNIQGKPVTSANTIVDKQYFYEDEVFRIDKKGRVKFGLVVETSGFYSDEEDEEFEEPLFNGDLRVIWYPDGQDVTVKENSIGLADRTLMPGDIVRRMVPGKFTQRGYCSNIRMWADVKVLGTKYVIKNVDAERLRLISTWQSDSAVCLDSWVGSTKEVEEKAILRTPSGCRVEISSNDFYAFKDVNSRYQRDAYEAQVFYPGNVIVGSLPPLQSIKILTPDIPLHTNKKGKPLSRKFTIESVYTDTVWVHWQCRALSEEADLEQVATMQPTSSISGDNLKRLKRLNLFEACMLQINDRSYLTYFSGDTLIKKSEWYKEQSQKFKTILRQQRNERRSNDAMQSENFATCGHSTTQNTSTPHHYEKSKKKVALYLDSDRSSCKFKKLSSKHKEKVHKKAKVSRDQDENDDDEWISEDEYVLMDKNNRSDESIQKADSSKTKLEQIVTSSFSKSNLWCTKMFNEEAADEPLSRNSPNDEGKTPTDNAQLLSEDSAAKPTSTCSSSSPHNSPKHYSSQQLKKQARKSFRKPFSHETLTEFKPKEGDELVTELLLVYSTATVVWQDGTTEHNIPSTELYPIHHLDTHEFFPGDFVISGKEDANVNYRDYGVIQTVDHIGRIAHVKWFTTYTSTDAPQPTYKGDSEVSVYDLKDHPDFQYRPGTMVIRVANFVGEDAKCTAGQIIDNFVDGRVKVWWVDGHISMCWPQDLFEVGQYDGAAEAWTQDSEDSWETESENSEYGGGGSNNIQMSLAESQILTNIEKARVAISRLEEIFNINPNLQNPEGLIERVRKGGNQKMHERVQDQKNRLFSDVVPPRCSNSIPKQQIQCSAVVAVNHVQKSQLSNQSLEAPSSKEFSPRVIFNISSTQIKNSSHSNAEIVTNSVGPVSKRRPSPSCSVQEPQNNKMEDLAMQECIAGNGKDEAKTDTISACESEKAGNNEEATHEESITASKNNQYNAEKNELLNSVMFNIEKAYEKTTLLTTAIDSSSQDDSGNFSRNENDNGCSLCSLDVTNAETNCSLIKVIENQQSVSNSSIEFIEDGAPELVCVRLCSLLKDQMVQFIKLIKEKYFKDDYPTLSNVFNNAVVEIEDVTNEATGQIQEADDKEDFTMALLPAEETTQITPPPKVASNSIIVNLPSETTTSTYTVPSECFQILSVAPKDHKYHLTIFHPNNTQQYYKAVQREHRMLKSSLPPGVWVRGFEDRMDLMSVMIEGPEKTPYEDGIFLFDLQLGSEYPKSPPLCHYISYCSDRLNPNLYEDGKVCVSLLGTWSGRDTETWGSNSTILQVIVSIQGLILVDEPYFNEAGYEKQKDTQHGKENSRMYNEMVIIKLIQATTKLLQNPPDIFSGEILNHFKKRGLKMYERIKSWMEYSLKVNTEKVEGASESSSVSEPVSINLPEFPLVPASRGFCLSLNGLLENFKQKLNSLNNAESVIANPSE</sequence>
<keyword evidence="2" id="KW-0833">Ubl conjugation pathway</keyword>
<dbReference type="Gene3D" id="3.10.110.10">
    <property type="entry name" value="Ubiquitin Conjugating Enzyme"/>
    <property type="match status" value="2"/>
</dbReference>
<dbReference type="Pfam" id="PF23043">
    <property type="entry name" value="SH3-B_UBE2O"/>
    <property type="match status" value="2"/>
</dbReference>
<dbReference type="SUPFAM" id="SSF54495">
    <property type="entry name" value="UBC-like"/>
    <property type="match status" value="2"/>
</dbReference>
<reference evidence="6" key="1">
    <citation type="submission" date="2015-01" db="EMBL/GenBank/DDBJ databases">
        <authorList>
            <person name="Aksoy S."/>
            <person name="Warren W."/>
            <person name="Wilson R.K."/>
        </authorList>
    </citation>
    <scope>NUCLEOTIDE SEQUENCE [LARGE SCALE GENOMIC DNA]</scope>
    <source>
        <strain evidence="6">IAEA</strain>
    </source>
</reference>
<dbReference type="GO" id="GO:0061631">
    <property type="term" value="F:ubiquitin conjugating enzyme activity"/>
    <property type="evidence" value="ECO:0007669"/>
    <property type="project" value="TreeGrafter"/>
</dbReference>
<dbReference type="STRING" id="67801.A0A1B0B3E5"/>
<feature type="compositionally biased region" description="Basic and acidic residues" evidence="3">
    <location>
        <begin position="1822"/>
        <end position="1840"/>
    </location>
</feature>
<dbReference type="Pfam" id="PF23046">
    <property type="entry name" value="tSH3-B_UBE2O"/>
    <property type="match status" value="2"/>
</dbReference>
<feature type="region of interest" description="Disordered" evidence="3">
    <location>
        <begin position="1366"/>
        <end position="1404"/>
    </location>
</feature>
<feature type="region of interest" description="Disordered" evidence="3">
    <location>
        <begin position="2116"/>
        <end position="2140"/>
    </location>
</feature>
<feature type="compositionally biased region" description="Polar residues" evidence="3">
    <location>
        <begin position="1738"/>
        <end position="1759"/>
    </location>
</feature>
<proteinExistence type="predicted"/>
<name>A0A1B0B3E5_9MUSC</name>
<feature type="compositionally biased region" description="Basic and acidic residues" evidence="3">
    <location>
        <begin position="1"/>
        <end position="11"/>
    </location>
</feature>
<dbReference type="PANTHER" id="PTHR46116:SF15">
    <property type="entry name" value="(E3-INDEPENDENT) E2 UBIQUITIN-CONJUGATING ENZYME"/>
    <property type="match status" value="1"/>
</dbReference>